<dbReference type="PIRSF" id="PIRSF004919">
    <property type="entry name" value="TldD"/>
    <property type="match status" value="1"/>
</dbReference>
<dbReference type="Proteomes" id="UP001596495">
    <property type="component" value="Unassembled WGS sequence"/>
</dbReference>
<evidence type="ECO:0000313" key="9">
    <source>
        <dbReference type="Proteomes" id="UP001596495"/>
    </source>
</evidence>
<dbReference type="SUPFAM" id="SSF111283">
    <property type="entry name" value="Putative modulator of DNA gyrase, PmbA/TldD"/>
    <property type="match status" value="1"/>
</dbReference>
<dbReference type="Pfam" id="PF19290">
    <property type="entry name" value="PmbA_TldD_2nd"/>
    <property type="match status" value="1"/>
</dbReference>
<evidence type="ECO:0000256" key="1">
    <source>
        <dbReference type="ARBA" id="ARBA00005836"/>
    </source>
</evidence>
<evidence type="ECO:0000259" key="7">
    <source>
        <dbReference type="Pfam" id="PF19290"/>
    </source>
</evidence>
<reference evidence="9" key="1">
    <citation type="journal article" date="2019" name="Int. J. Syst. Evol. Microbiol.">
        <title>The Global Catalogue of Microorganisms (GCM) 10K type strain sequencing project: providing services to taxonomists for standard genome sequencing and annotation.</title>
        <authorList>
            <consortium name="The Broad Institute Genomics Platform"/>
            <consortium name="The Broad Institute Genome Sequencing Center for Infectious Disease"/>
            <person name="Wu L."/>
            <person name="Ma J."/>
        </authorList>
    </citation>
    <scope>NUCLEOTIDE SEQUENCE [LARGE SCALE GENOMIC DNA]</scope>
    <source>
        <strain evidence="9">CCUG 54518</strain>
    </source>
</reference>
<keyword evidence="4 8" id="KW-0482">Metalloprotease</keyword>
<sequence length="486" mass="51195">MIAREPTLARLATAESVLLQPFGLTTDHLQRALGEIMSHGADDADLYFQTTRSEGWSLEEGIVKTGSFSIDQGVGVRAVSGEKTAFAYSDDLSWDSLLDAARTVRAISGQGQSRRVRARAAKVAKSRSLYPGVDPIGTLDSTAKVALLEKVEKLAKAKDPRVVQVMAGLAAEHDVVLVARADGTLAADVRPLIRLSVTVIAEQNGRREIGSSGGGGRFGLAYFDEAMVQSYVDEAVAAALTNLEARPAPAGEMTVVLGPGWPGVLLHEAVGHGLEGDFNRKGSSAFSGRIGQRVAAKGVTVLDDGTIADRRGSLNVDDEGQPSQKNVLIEDGILRGYIQDAMNARLMGVKPTGNGRRESYAHVPMPRMTNTYMLGGDKSPDEIVASIRKGLYATNFGGGQVDITSGKFVFSASQAFWVENGQIQYPVKGATIIGNGPDALTRVSMIGNDMRLDSGVGTCGKEGQSVPVGVGQPTLRIDGLTVGGTA</sequence>
<keyword evidence="9" id="KW-1185">Reference proteome</keyword>
<dbReference type="PANTHER" id="PTHR30624">
    <property type="entry name" value="UNCHARACTERIZED PROTEIN TLDD AND PMBA"/>
    <property type="match status" value="1"/>
</dbReference>
<dbReference type="EMBL" id="JBHTBX010000002">
    <property type="protein sequence ID" value="MFC7433494.1"/>
    <property type="molecule type" value="Genomic_DNA"/>
</dbReference>
<dbReference type="Pfam" id="PF19289">
    <property type="entry name" value="PmbA_TldD_3rd"/>
    <property type="match status" value="1"/>
</dbReference>
<name>A0ABW2R4U3_9BURK</name>
<evidence type="ECO:0000259" key="5">
    <source>
        <dbReference type="Pfam" id="PF01523"/>
    </source>
</evidence>
<dbReference type="Gene3D" id="3.30.2290.10">
    <property type="entry name" value="PmbA/TldD superfamily"/>
    <property type="match status" value="1"/>
</dbReference>
<feature type="domain" description="Metalloprotease TldD/E N-terminal" evidence="5">
    <location>
        <begin position="44"/>
        <end position="107"/>
    </location>
</feature>
<dbReference type="EC" id="3.4.24.-" evidence="8"/>
<feature type="domain" description="Metalloprotease TldD/E central" evidence="7">
    <location>
        <begin position="135"/>
        <end position="243"/>
    </location>
</feature>
<accession>A0ABW2R4U3</accession>
<dbReference type="InterPro" id="IPR051463">
    <property type="entry name" value="Peptidase_U62_metallo"/>
</dbReference>
<feature type="domain" description="Metalloprotease TldD/E C-terminal" evidence="6">
    <location>
        <begin position="251"/>
        <end position="484"/>
    </location>
</feature>
<dbReference type="InterPro" id="IPR045569">
    <property type="entry name" value="Metalloprtase-TldD/E_C"/>
</dbReference>
<dbReference type="NCBIfam" id="NF008006">
    <property type="entry name" value="PRK10735.1"/>
    <property type="match status" value="1"/>
</dbReference>
<evidence type="ECO:0000313" key="8">
    <source>
        <dbReference type="EMBL" id="MFC7433494.1"/>
    </source>
</evidence>
<dbReference type="InterPro" id="IPR036059">
    <property type="entry name" value="TldD/PmbA_sf"/>
</dbReference>
<comment type="similarity">
    <text evidence="1">Belongs to the peptidase U62 family.</text>
</comment>
<evidence type="ECO:0000256" key="3">
    <source>
        <dbReference type="ARBA" id="ARBA00022801"/>
    </source>
</evidence>
<keyword evidence="3 8" id="KW-0378">Hydrolase</keyword>
<dbReference type="GO" id="GO:0008237">
    <property type="term" value="F:metallopeptidase activity"/>
    <property type="evidence" value="ECO:0007669"/>
    <property type="project" value="UniProtKB-KW"/>
</dbReference>
<organism evidence="8 9">
    <name type="scientific">Hydrogenophaga bisanensis</name>
    <dbReference type="NCBI Taxonomy" id="439611"/>
    <lineage>
        <taxon>Bacteria</taxon>
        <taxon>Pseudomonadati</taxon>
        <taxon>Pseudomonadota</taxon>
        <taxon>Betaproteobacteria</taxon>
        <taxon>Burkholderiales</taxon>
        <taxon>Comamonadaceae</taxon>
        <taxon>Hydrogenophaga</taxon>
    </lineage>
</organism>
<evidence type="ECO:0000259" key="6">
    <source>
        <dbReference type="Pfam" id="PF19289"/>
    </source>
</evidence>
<dbReference type="RefSeq" id="WP_382253754.1">
    <property type="nucleotide sequence ID" value="NZ_JBHTBX010000002.1"/>
</dbReference>
<proteinExistence type="inferred from homology"/>
<dbReference type="InterPro" id="IPR045570">
    <property type="entry name" value="Metalloprtase-TldD/E_cen_dom"/>
</dbReference>
<dbReference type="PANTHER" id="PTHR30624:SF4">
    <property type="entry name" value="METALLOPROTEASE TLDD"/>
    <property type="match status" value="1"/>
</dbReference>
<dbReference type="InterPro" id="IPR025502">
    <property type="entry name" value="TldD"/>
</dbReference>
<dbReference type="Pfam" id="PF01523">
    <property type="entry name" value="PmbA_TldD_1st"/>
    <property type="match status" value="1"/>
</dbReference>
<protein>
    <submittedName>
        <fullName evidence="8">Metalloprotease TldD</fullName>
        <ecNumber evidence="8">3.4.24.-</ecNumber>
    </submittedName>
</protein>
<keyword evidence="2" id="KW-0645">Protease</keyword>
<gene>
    <name evidence="8" type="primary">tldD</name>
    <name evidence="8" type="ORF">ACFQNJ_03110</name>
</gene>
<comment type="caution">
    <text evidence="8">The sequence shown here is derived from an EMBL/GenBank/DDBJ whole genome shotgun (WGS) entry which is preliminary data.</text>
</comment>
<evidence type="ECO:0000256" key="4">
    <source>
        <dbReference type="ARBA" id="ARBA00023049"/>
    </source>
</evidence>
<dbReference type="InterPro" id="IPR035068">
    <property type="entry name" value="TldD/PmbA_N"/>
</dbReference>
<evidence type="ECO:0000256" key="2">
    <source>
        <dbReference type="ARBA" id="ARBA00022670"/>
    </source>
</evidence>
<dbReference type="InterPro" id="IPR002510">
    <property type="entry name" value="Metalloprtase-TldD/E_N"/>
</dbReference>